<dbReference type="EMBL" id="SNRX01000003">
    <property type="protein sequence ID" value="KAA6303164.1"/>
    <property type="molecule type" value="Genomic_DNA"/>
</dbReference>
<reference evidence="1 2" key="1">
    <citation type="submission" date="2019-03" db="EMBL/GenBank/DDBJ databases">
        <title>Single cell metagenomics reveals metabolic interactions within the superorganism composed of flagellate Streblomastix strix and complex community of Bacteroidetes bacteria on its surface.</title>
        <authorList>
            <person name="Treitli S.C."/>
            <person name="Kolisko M."/>
            <person name="Husnik F."/>
            <person name="Keeling P."/>
            <person name="Hampl V."/>
        </authorList>
    </citation>
    <scope>NUCLEOTIDE SEQUENCE [LARGE SCALE GENOMIC DNA]</scope>
    <source>
        <strain evidence="1">St1</strain>
    </source>
</reference>
<organism evidence="1 2">
    <name type="scientific">Candidatus Ordinivivax streblomastigis</name>
    <dbReference type="NCBI Taxonomy" id="2540710"/>
    <lineage>
        <taxon>Bacteria</taxon>
        <taxon>Pseudomonadati</taxon>
        <taxon>Bacteroidota</taxon>
        <taxon>Bacteroidia</taxon>
        <taxon>Bacteroidales</taxon>
        <taxon>Candidatus Ordinivivax</taxon>
    </lineage>
</organism>
<gene>
    <name evidence="1" type="ORF">EZS26_000767</name>
</gene>
<evidence type="ECO:0000313" key="2">
    <source>
        <dbReference type="Proteomes" id="UP000324575"/>
    </source>
</evidence>
<sequence>MNANQILTTAELILDNYGWLKIDDFKLCFSWAKRGFFGQIYRMDGNVILSWVESYINDRMNTAEEINYAKHASLKANERRAYSFQELIDKKIIKK</sequence>
<dbReference type="AlphaFoldDB" id="A0A5M8P456"/>
<name>A0A5M8P456_9BACT</name>
<protein>
    <submittedName>
        <fullName evidence="1">Uncharacterized protein</fullName>
    </submittedName>
</protein>
<proteinExistence type="predicted"/>
<accession>A0A5M8P456</accession>
<evidence type="ECO:0000313" key="1">
    <source>
        <dbReference type="EMBL" id="KAA6303164.1"/>
    </source>
</evidence>
<dbReference type="Proteomes" id="UP000324575">
    <property type="component" value="Unassembled WGS sequence"/>
</dbReference>
<comment type="caution">
    <text evidence="1">The sequence shown here is derived from an EMBL/GenBank/DDBJ whole genome shotgun (WGS) entry which is preliminary data.</text>
</comment>